<dbReference type="InterPro" id="IPR013563">
    <property type="entry name" value="Oligopep_ABC_C"/>
</dbReference>
<evidence type="ECO:0000256" key="8">
    <source>
        <dbReference type="ARBA" id="ARBA00023136"/>
    </source>
</evidence>
<comment type="subcellular location">
    <subcellularLocation>
        <location evidence="1">Cell membrane</location>
        <topology evidence="1">Peripheral membrane protein</topology>
    </subcellularLocation>
</comment>
<keyword evidence="7" id="KW-1278">Translocase</keyword>
<evidence type="ECO:0000256" key="6">
    <source>
        <dbReference type="ARBA" id="ARBA00022840"/>
    </source>
</evidence>
<keyword evidence="6" id="KW-0067">ATP-binding</keyword>
<evidence type="ECO:0000256" key="4">
    <source>
        <dbReference type="ARBA" id="ARBA00022519"/>
    </source>
</evidence>
<protein>
    <recommendedName>
        <fullName evidence="9">ABC transporter domain-containing protein</fullName>
    </recommendedName>
</protein>
<keyword evidence="8" id="KW-0472">Membrane</keyword>
<keyword evidence="2" id="KW-0813">Transport</keyword>
<dbReference type="InterPro" id="IPR050388">
    <property type="entry name" value="ABC_Ni/Peptide_Import"/>
</dbReference>
<dbReference type="CDD" id="cd03257">
    <property type="entry name" value="ABC_NikE_OppD_transporters"/>
    <property type="match status" value="1"/>
</dbReference>
<dbReference type="PANTHER" id="PTHR43297:SF14">
    <property type="entry name" value="ATPASE AAA-TYPE CORE DOMAIN-CONTAINING PROTEIN"/>
    <property type="match status" value="1"/>
</dbReference>
<evidence type="ECO:0000313" key="10">
    <source>
        <dbReference type="EMBL" id="SUZ91006.1"/>
    </source>
</evidence>
<evidence type="ECO:0000256" key="7">
    <source>
        <dbReference type="ARBA" id="ARBA00022967"/>
    </source>
</evidence>
<dbReference type="AlphaFoldDB" id="A0A381RGS1"/>
<name>A0A381RGS1_9ZZZZ</name>
<evidence type="ECO:0000256" key="3">
    <source>
        <dbReference type="ARBA" id="ARBA00022475"/>
    </source>
</evidence>
<reference evidence="10" key="1">
    <citation type="submission" date="2018-05" db="EMBL/GenBank/DDBJ databases">
        <authorList>
            <person name="Lanie J.A."/>
            <person name="Ng W.-L."/>
            <person name="Kazmierczak K.M."/>
            <person name="Andrzejewski T.M."/>
            <person name="Davidsen T.M."/>
            <person name="Wayne K.J."/>
            <person name="Tettelin H."/>
            <person name="Glass J.I."/>
            <person name="Rusch D."/>
            <person name="Podicherti R."/>
            <person name="Tsui H.-C.T."/>
            <person name="Winkler M.E."/>
        </authorList>
    </citation>
    <scope>NUCLEOTIDE SEQUENCE</scope>
</reference>
<dbReference type="InterPro" id="IPR027417">
    <property type="entry name" value="P-loop_NTPase"/>
</dbReference>
<dbReference type="GO" id="GO:0005524">
    <property type="term" value="F:ATP binding"/>
    <property type="evidence" value="ECO:0007669"/>
    <property type="project" value="UniProtKB-KW"/>
</dbReference>
<dbReference type="GO" id="GO:0016887">
    <property type="term" value="F:ATP hydrolysis activity"/>
    <property type="evidence" value="ECO:0007669"/>
    <property type="project" value="InterPro"/>
</dbReference>
<dbReference type="SMART" id="SM00382">
    <property type="entry name" value="AAA"/>
    <property type="match status" value="1"/>
</dbReference>
<evidence type="ECO:0000256" key="2">
    <source>
        <dbReference type="ARBA" id="ARBA00022448"/>
    </source>
</evidence>
<feature type="domain" description="ABC transporter" evidence="9">
    <location>
        <begin position="11"/>
        <end position="274"/>
    </location>
</feature>
<keyword evidence="4" id="KW-0997">Cell inner membrane</keyword>
<dbReference type="Pfam" id="PF08352">
    <property type="entry name" value="oligo_HPY"/>
    <property type="match status" value="1"/>
</dbReference>
<dbReference type="PROSITE" id="PS50893">
    <property type="entry name" value="ABC_TRANSPORTER_2"/>
    <property type="match status" value="1"/>
</dbReference>
<proteinExistence type="predicted"/>
<dbReference type="EMBL" id="UINC01001941">
    <property type="protein sequence ID" value="SUZ91006.1"/>
    <property type="molecule type" value="Genomic_DNA"/>
</dbReference>
<dbReference type="Gene3D" id="3.40.50.300">
    <property type="entry name" value="P-loop containing nucleotide triphosphate hydrolases"/>
    <property type="match status" value="1"/>
</dbReference>
<gene>
    <name evidence="10" type="ORF">METZ01_LOCUS43860</name>
</gene>
<dbReference type="GO" id="GO:0015833">
    <property type="term" value="P:peptide transport"/>
    <property type="evidence" value="ECO:0007669"/>
    <property type="project" value="InterPro"/>
</dbReference>
<evidence type="ECO:0000259" key="9">
    <source>
        <dbReference type="PROSITE" id="PS50893"/>
    </source>
</evidence>
<dbReference type="InterPro" id="IPR003593">
    <property type="entry name" value="AAA+_ATPase"/>
</dbReference>
<keyword evidence="5" id="KW-0547">Nucleotide-binding</keyword>
<sequence>MPLMPEAKPLLSVENLKTCFELDEGTVKAVDGVSFVVHPSKVLGIVGESGCGKSVTIKSILRIVEKPGRITSGKILFHSAKSKERSESGYIDLAQLEPRGRQIRSIRGNEIALIPQEPMAAFSPVHTIGNQITEAVLLHRSIDSSEAQRIAVERLHEVGVPNPERCMDMYSWELSGGLRQRAMIGMALICEPSLLIADEPTTAIDVTTQAQVLNLLRKLQKEHNTAIIFITHDLGVIAQLADDVVVMYLGRVMEVGPIDDIFHNPQHPYTKALLKSIPTINTVNRSRLPIIEGSIPHPFHRPKGCPFHERCLDAMPGSCDQQLPALHPVTDHQSVSCFKFHDFVDKP</sequence>
<keyword evidence="3" id="KW-1003">Cell membrane</keyword>
<dbReference type="Pfam" id="PF00005">
    <property type="entry name" value="ABC_tran"/>
    <property type="match status" value="1"/>
</dbReference>
<dbReference type="GO" id="GO:0005886">
    <property type="term" value="C:plasma membrane"/>
    <property type="evidence" value="ECO:0007669"/>
    <property type="project" value="UniProtKB-SubCell"/>
</dbReference>
<dbReference type="FunFam" id="3.40.50.300:FF:000016">
    <property type="entry name" value="Oligopeptide ABC transporter ATP-binding component"/>
    <property type="match status" value="1"/>
</dbReference>
<evidence type="ECO:0000256" key="5">
    <source>
        <dbReference type="ARBA" id="ARBA00022741"/>
    </source>
</evidence>
<evidence type="ECO:0000256" key="1">
    <source>
        <dbReference type="ARBA" id="ARBA00004202"/>
    </source>
</evidence>
<organism evidence="10">
    <name type="scientific">marine metagenome</name>
    <dbReference type="NCBI Taxonomy" id="408172"/>
    <lineage>
        <taxon>unclassified sequences</taxon>
        <taxon>metagenomes</taxon>
        <taxon>ecological metagenomes</taxon>
    </lineage>
</organism>
<dbReference type="NCBIfam" id="TIGR01727">
    <property type="entry name" value="oligo_HPY"/>
    <property type="match status" value="1"/>
</dbReference>
<dbReference type="InterPro" id="IPR003439">
    <property type="entry name" value="ABC_transporter-like_ATP-bd"/>
</dbReference>
<dbReference type="SUPFAM" id="SSF52540">
    <property type="entry name" value="P-loop containing nucleoside triphosphate hydrolases"/>
    <property type="match status" value="1"/>
</dbReference>
<accession>A0A381RGS1</accession>
<dbReference type="PANTHER" id="PTHR43297">
    <property type="entry name" value="OLIGOPEPTIDE TRANSPORT ATP-BINDING PROTEIN APPD"/>
    <property type="match status" value="1"/>
</dbReference>